<dbReference type="Proteomes" id="UP001596432">
    <property type="component" value="Unassembled WGS sequence"/>
</dbReference>
<dbReference type="AlphaFoldDB" id="A0ABD5Y0E9"/>
<dbReference type="GeneID" id="78819570"/>
<dbReference type="Pfam" id="PF13263">
    <property type="entry name" value="PHP_C"/>
    <property type="match status" value="1"/>
</dbReference>
<gene>
    <name evidence="1" type="ORF">ACFQMA_05625</name>
</gene>
<dbReference type="PANTHER" id="PTHR42924">
    <property type="entry name" value="EXONUCLEASE"/>
    <property type="match status" value="1"/>
</dbReference>
<dbReference type="CDD" id="cd07432">
    <property type="entry name" value="PHP_HisPPase"/>
    <property type="match status" value="1"/>
</dbReference>
<evidence type="ECO:0000313" key="2">
    <source>
        <dbReference type="Proteomes" id="UP001596432"/>
    </source>
</evidence>
<dbReference type="InterPro" id="IPR016195">
    <property type="entry name" value="Pol/histidinol_Pase-like"/>
</dbReference>
<organism evidence="1 2">
    <name type="scientific">Halosimplex aquaticum</name>
    <dbReference type="NCBI Taxonomy" id="3026162"/>
    <lineage>
        <taxon>Archaea</taxon>
        <taxon>Methanobacteriati</taxon>
        <taxon>Methanobacteriota</taxon>
        <taxon>Stenosarchaea group</taxon>
        <taxon>Halobacteria</taxon>
        <taxon>Halobacteriales</taxon>
        <taxon>Haloarculaceae</taxon>
        <taxon>Halosimplex</taxon>
    </lineage>
</organism>
<dbReference type="InterPro" id="IPR052018">
    <property type="entry name" value="PHP_domain"/>
</dbReference>
<proteinExistence type="predicted"/>
<comment type="caution">
    <text evidence="1">The sequence shown here is derived from an EMBL/GenBank/DDBJ whole genome shotgun (WGS) entry which is preliminary data.</text>
</comment>
<evidence type="ECO:0000313" key="1">
    <source>
        <dbReference type="EMBL" id="MFC7139318.1"/>
    </source>
</evidence>
<dbReference type="PANTHER" id="PTHR42924:SF3">
    <property type="entry name" value="POLYMERASE_HISTIDINOL PHOSPHATASE N-TERMINAL DOMAIN-CONTAINING PROTEIN"/>
    <property type="match status" value="1"/>
</dbReference>
<sequence>MFAVDLHLHTRPFHNPRGAPTAFDPYGARLMAASARNRGIDGLALTNHNYRVPYLNDDPLFVPGIEVTTRNGHVLVVGPDPPDRTYGDRSSPAAVVEDAHDRGCAAVIAHPFRNSTVADVDAPFDAVEVNGKHPERRAEIERIADEREIPVVGGSDAHFPFELGRVHTLVYADDLTPESVVDAIRDGRVEPRRQTYLTDRLLLPMYDAIHGARDALQRAVPG</sequence>
<keyword evidence="2" id="KW-1185">Reference proteome</keyword>
<dbReference type="RefSeq" id="WP_274324912.1">
    <property type="nucleotide sequence ID" value="NZ_CP118158.1"/>
</dbReference>
<dbReference type="NCBIfam" id="NF038032">
    <property type="entry name" value="CehA_McbA_metalo"/>
    <property type="match status" value="1"/>
</dbReference>
<dbReference type="SUPFAM" id="SSF89550">
    <property type="entry name" value="PHP domain-like"/>
    <property type="match status" value="1"/>
</dbReference>
<accession>A0ABD5Y0E9</accession>
<protein>
    <submittedName>
        <fullName evidence="1">PHP domain-containing protein</fullName>
    </submittedName>
</protein>
<name>A0ABD5Y0E9_9EURY</name>
<dbReference type="Gene3D" id="3.20.20.140">
    <property type="entry name" value="Metal-dependent hydrolases"/>
    <property type="match status" value="1"/>
</dbReference>
<reference evidence="1 2" key="1">
    <citation type="journal article" date="2019" name="Int. J. Syst. Evol. Microbiol.">
        <title>The Global Catalogue of Microorganisms (GCM) 10K type strain sequencing project: providing services to taxonomists for standard genome sequencing and annotation.</title>
        <authorList>
            <consortium name="The Broad Institute Genomics Platform"/>
            <consortium name="The Broad Institute Genome Sequencing Center for Infectious Disease"/>
            <person name="Wu L."/>
            <person name="Ma J."/>
        </authorList>
    </citation>
    <scope>NUCLEOTIDE SEQUENCE [LARGE SCALE GENOMIC DNA]</scope>
    <source>
        <strain evidence="1 2">XZYJT29</strain>
    </source>
</reference>
<dbReference type="EMBL" id="JBHTAS010000001">
    <property type="protein sequence ID" value="MFC7139318.1"/>
    <property type="molecule type" value="Genomic_DNA"/>
</dbReference>